<evidence type="ECO:0000256" key="1">
    <source>
        <dbReference type="SAM" id="MobiDB-lite"/>
    </source>
</evidence>
<feature type="region of interest" description="Disordered" evidence="1">
    <location>
        <begin position="49"/>
        <end position="70"/>
    </location>
</feature>
<dbReference type="EMBL" id="SACM01000002">
    <property type="protein sequence ID" value="RVT86461.1"/>
    <property type="molecule type" value="Genomic_DNA"/>
</dbReference>
<organism evidence="2 3">
    <name type="scientific">Inhella crocodyli</name>
    <dbReference type="NCBI Taxonomy" id="2499851"/>
    <lineage>
        <taxon>Bacteria</taxon>
        <taxon>Pseudomonadati</taxon>
        <taxon>Pseudomonadota</taxon>
        <taxon>Betaproteobacteria</taxon>
        <taxon>Burkholderiales</taxon>
        <taxon>Sphaerotilaceae</taxon>
        <taxon>Inhella</taxon>
    </lineage>
</organism>
<evidence type="ECO:0000313" key="3">
    <source>
        <dbReference type="Proteomes" id="UP000288587"/>
    </source>
</evidence>
<name>A0A3S2V238_9BURK</name>
<gene>
    <name evidence="2" type="ORF">EOD73_10650</name>
</gene>
<accession>A0A3S2V238</accession>
<dbReference type="AlphaFoldDB" id="A0A3S2V238"/>
<proteinExistence type="predicted"/>
<comment type="caution">
    <text evidence="2">The sequence shown here is derived from an EMBL/GenBank/DDBJ whole genome shotgun (WGS) entry which is preliminary data.</text>
</comment>
<dbReference type="Proteomes" id="UP000288587">
    <property type="component" value="Unassembled WGS sequence"/>
</dbReference>
<dbReference type="RefSeq" id="WP_127682956.1">
    <property type="nucleotide sequence ID" value="NZ_SACM01000002.1"/>
</dbReference>
<reference evidence="2 3" key="1">
    <citation type="submission" date="2019-01" db="EMBL/GenBank/DDBJ databases">
        <authorList>
            <person name="Chen W.-M."/>
        </authorList>
    </citation>
    <scope>NUCLEOTIDE SEQUENCE [LARGE SCALE GENOMIC DNA]</scope>
    <source>
        <strain evidence="2 3">CCP-18</strain>
    </source>
</reference>
<evidence type="ECO:0000313" key="2">
    <source>
        <dbReference type="EMBL" id="RVT86461.1"/>
    </source>
</evidence>
<dbReference type="OrthoDB" id="8685558at2"/>
<sequence>MPALQYLTFSADDDGGDRGCWEAMASTQRDLGAAVHAEVAQVMRWAERHAPGPQGPEEDGGVWDAHTDTQDEGDWVTVTLTLTGPLAWGERLLAHFQPDD</sequence>
<protein>
    <submittedName>
        <fullName evidence="2">Uncharacterized protein</fullName>
    </submittedName>
</protein>
<keyword evidence="3" id="KW-1185">Reference proteome</keyword>